<feature type="coiled-coil region" evidence="1">
    <location>
        <begin position="49"/>
        <end position="106"/>
    </location>
</feature>
<feature type="chain" id="PRO_5011563847" evidence="2">
    <location>
        <begin position="32"/>
        <end position="317"/>
    </location>
</feature>
<dbReference type="STRING" id="1052260.SAMN05660199_01759"/>
<dbReference type="OrthoDB" id="4710763at2"/>
<name>A0A1H0ISP4_9ACTN</name>
<gene>
    <name evidence="3" type="ORF">SAMN05660199_01759</name>
</gene>
<accession>A0A1H0ISP4</accession>
<dbReference type="PROSITE" id="PS51318">
    <property type="entry name" value="TAT"/>
    <property type="match status" value="1"/>
</dbReference>
<dbReference type="AlphaFoldDB" id="A0A1H0ISP4"/>
<keyword evidence="4" id="KW-1185">Reference proteome</keyword>
<evidence type="ECO:0000256" key="1">
    <source>
        <dbReference type="SAM" id="Coils"/>
    </source>
</evidence>
<organism evidence="3 4">
    <name type="scientific">Klenkia soli</name>
    <dbReference type="NCBI Taxonomy" id="1052260"/>
    <lineage>
        <taxon>Bacteria</taxon>
        <taxon>Bacillati</taxon>
        <taxon>Actinomycetota</taxon>
        <taxon>Actinomycetes</taxon>
        <taxon>Geodermatophilales</taxon>
        <taxon>Geodermatophilaceae</taxon>
        <taxon>Klenkia</taxon>
    </lineage>
</organism>
<dbReference type="InterPro" id="IPR006311">
    <property type="entry name" value="TAT_signal"/>
</dbReference>
<proteinExistence type="predicted"/>
<feature type="signal peptide" evidence="2">
    <location>
        <begin position="1"/>
        <end position="31"/>
    </location>
</feature>
<dbReference type="Proteomes" id="UP000199088">
    <property type="component" value="Unassembled WGS sequence"/>
</dbReference>
<protein>
    <submittedName>
        <fullName evidence="3">Uncharacterized protein</fullName>
    </submittedName>
</protein>
<evidence type="ECO:0000256" key="2">
    <source>
        <dbReference type="SAM" id="SignalP"/>
    </source>
</evidence>
<dbReference type="EMBL" id="FNIR01000005">
    <property type="protein sequence ID" value="SDO34372.1"/>
    <property type="molecule type" value="Genomic_DNA"/>
</dbReference>
<evidence type="ECO:0000313" key="3">
    <source>
        <dbReference type="EMBL" id="SDO34372.1"/>
    </source>
</evidence>
<sequence>MTTRRRAAAAGLAALLTSVLVALSSPAPAQAAPVGGTSAPACVNVNAQADDLLAQASALDAQIAAHNAQPVDTTNAAAVAAYNARADELNAQRDGLIAQANALDIQVAQCISLDTQIQDTIAGQPGDWSYEPSPEVINAFAGRLAPLNRAAVPLPTAPKPNGAWSVNGPMAPYYDPVRNAAPPRDVAALIGDEPLNGQPRPAVGDPDPAFPGLVIQGRNGKPNVSPDHIVPLSEIAATMPGFWQLNPRNMLLIINAPVNYQWLSWLANQSKQNRPVTTMSQADPAWVQDQLALREQVLTRLRQAIDLMLQQQQAAGG</sequence>
<dbReference type="RefSeq" id="WP_091243358.1">
    <property type="nucleotide sequence ID" value="NZ_FNIR01000005.1"/>
</dbReference>
<keyword evidence="2" id="KW-0732">Signal</keyword>
<reference evidence="4" key="1">
    <citation type="submission" date="2016-10" db="EMBL/GenBank/DDBJ databases">
        <authorList>
            <person name="Varghese N."/>
            <person name="Submissions S."/>
        </authorList>
    </citation>
    <scope>NUCLEOTIDE SEQUENCE [LARGE SCALE GENOMIC DNA]</scope>
    <source>
        <strain evidence="4">DSM 45843</strain>
    </source>
</reference>
<evidence type="ECO:0000313" key="4">
    <source>
        <dbReference type="Proteomes" id="UP000199088"/>
    </source>
</evidence>
<keyword evidence="1" id="KW-0175">Coiled coil</keyword>